<name>A0A8S5RKF2_9VIRU</name>
<accession>A0A8S5RKF2</accession>
<protein>
    <submittedName>
        <fullName evidence="1">Uncharacterized protein</fullName>
    </submittedName>
</protein>
<proteinExistence type="predicted"/>
<reference evidence="1" key="1">
    <citation type="journal article" date="2021" name="Proc. Natl. Acad. Sci. U.S.A.">
        <title>A Catalog of Tens of Thousands of Viruses from Human Metagenomes Reveals Hidden Associations with Chronic Diseases.</title>
        <authorList>
            <person name="Tisza M.J."/>
            <person name="Buck C.B."/>
        </authorList>
    </citation>
    <scope>NUCLEOTIDE SEQUENCE</scope>
    <source>
        <strain evidence="1">CtBM815</strain>
    </source>
</reference>
<organism evidence="1">
    <name type="scientific">virus sp. ctBM815</name>
    <dbReference type="NCBI Taxonomy" id="2825806"/>
    <lineage>
        <taxon>Viruses</taxon>
    </lineage>
</organism>
<dbReference type="EMBL" id="BK059109">
    <property type="protein sequence ID" value="DAE31578.1"/>
    <property type="molecule type" value="Genomic_DNA"/>
</dbReference>
<evidence type="ECO:0000313" key="1">
    <source>
        <dbReference type="EMBL" id="DAE31578.1"/>
    </source>
</evidence>
<sequence length="100" mass="11086">MNKEGNEIDMIAFESAVKVGDNQNRYSPYNKDVDVIDGDITTMDDAINNESDQYIDRSTGEIKANTTEGSKLSVQIQDLNGIRMQLNTDAHEATERSIGT</sequence>